<dbReference type="InterPro" id="IPR039809">
    <property type="entry name" value="Chemokine_b/g/d"/>
</dbReference>
<keyword evidence="4" id="KW-0964">Secreted</keyword>
<keyword evidence="7" id="KW-1185">Reference proteome</keyword>
<evidence type="ECO:0000256" key="2">
    <source>
        <dbReference type="ARBA" id="ARBA00010665"/>
    </source>
</evidence>
<dbReference type="GO" id="GO:0005615">
    <property type="term" value="C:extracellular space"/>
    <property type="evidence" value="ECO:0007669"/>
    <property type="project" value="UniProtKB-KW"/>
</dbReference>
<evidence type="ECO:0000313" key="7">
    <source>
        <dbReference type="Proteomes" id="UP000053872"/>
    </source>
</evidence>
<dbReference type="SUPFAM" id="SSF54117">
    <property type="entry name" value="Interleukin 8-like chemokines"/>
    <property type="match status" value="1"/>
</dbReference>
<evidence type="ECO:0000256" key="3">
    <source>
        <dbReference type="ARBA" id="ARBA00022514"/>
    </source>
</evidence>
<dbReference type="AlphaFoldDB" id="A0A2I0MH18"/>
<dbReference type="STRING" id="8932.A0A2I0MH18"/>
<dbReference type="Pfam" id="PF00048">
    <property type="entry name" value="IL8"/>
    <property type="match status" value="1"/>
</dbReference>
<comment type="similarity">
    <text evidence="2">Belongs to the intercrine alpha (chemokine CxC) family.</text>
</comment>
<comment type="caution">
    <text evidence="6">The sequence shown here is derived from an EMBL/GenBank/DDBJ whole genome shotgun (WGS) entry which is preliminary data.</text>
</comment>
<evidence type="ECO:0000256" key="1">
    <source>
        <dbReference type="ARBA" id="ARBA00004613"/>
    </source>
</evidence>
<organism evidence="6 7">
    <name type="scientific">Columba livia</name>
    <name type="common">Rock dove</name>
    <dbReference type="NCBI Taxonomy" id="8932"/>
    <lineage>
        <taxon>Eukaryota</taxon>
        <taxon>Metazoa</taxon>
        <taxon>Chordata</taxon>
        <taxon>Craniata</taxon>
        <taxon>Vertebrata</taxon>
        <taxon>Euteleostomi</taxon>
        <taxon>Archelosauria</taxon>
        <taxon>Archosauria</taxon>
        <taxon>Dinosauria</taxon>
        <taxon>Saurischia</taxon>
        <taxon>Theropoda</taxon>
        <taxon>Coelurosauria</taxon>
        <taxon>Aves</taxon>
        <taxon>Neognathae</taxon>
        <taxon>Neoaves</taxon>
        <taxon>Columbimorphae</taxon>
        <taxon>Columbiformes</taxon>
        <taxon>Columbidae</taxon>
        <taxon>Columba</taxon>
    </lineage>
</organism>
<dbReference type="EMBL" id="AKCR02000013">
    <property type="protein sequence ID" value="PKK28973.1"/>
    <property type="molecule type" value="Genomic_DNA"/>
</dbReference>
<proteinExistence type="inferred from homology"/>
<dbReference type="InterPro" id="IPR036048">
    <property type="entry name" value="Interleukin_8-like_sf"/>
</dbReference>
<dbReference type="PRINTS" id="PR00436">
    <property type="entry name" value="INTERLEUKIN8"/>
</dbReference>
<protein>
    <submittedName>
        <fullName evidence="6">Interleukin-8</fullName>
    </submittedName>
</protein>
<dbReference type="PANTHER" id="PTHR12015">
    <property type="entry name" value="SMALL INDUCIBLE CYTOKINE A"/>
    <property type="match status" value="1"/>
</dbReference>
<comment type="subcellular location">
    <subcellularLocation>
        <location evidence="1">Secreted</location>
    </subcellularLocation>
</comment>
<dbReference type="Proteomes" id="UP000053872">
    <property type="component" value="Unassembled WGS sequence"/>
</dbReference>
<dbReference type="SMART" id="SM00199">
    <property type="entry name" value="SCY"/>
    <property type="match status" value="1"/>
</dbReference>
<dbReference type="InterPro" id="IPR033899">
    <property type="entry name" value="CXC_Chemokine_domain"/>
</dbReference>
<dbReference type="InParanoid" id="A0A2I0MH18"/>
<dbReference type="GO" id="GO:0006952">
    <property type="term" value="P:defense response"/>
    <property type="evidence" value="ECO:0007669"/>
    <property type="project" value="InterPro"/>
</dbReference>
<dbReference type="PANTHER" id="PTHR12015:SF198">
    <property type="entry name" value="PLATELET BASIC PROTEIN"/>
    <property type="match status" value="1"/>
</dbReference>
<dbReference type="PRINTS" id="PR00437">
    <property type="entry name" value="SMALLCYTKCXC"/>
</dbReference>
<dbReference type="InterPro" id="IPR001811">
    <property type="entry name" value="Chemokine_IL8-like_dom"/>
</dbReference>
<keyword evidence="3" id="KW-0202">Cytokine</keyword>
<evidence type="ECO:0000259" key="5">
    <source>
        <dbReference type="SMART" id="SM00199"/>
    </source>
</evidence>
<dbReference type="FunFam" id="2.40.50.40:FF:000004">
    <property type="entry name" value="C-X-C motif chemokine"/>
    <property type="match status" value="1"/>
</dbReference>
<reference evidence="6 7" key="1">
    <citation type="journal article" date="2013" name="Science">
        <title>Genomic diversity and evolution of the head crest in the rock pigeon.</title>
        <authorList>
            <person name="Shapiro M.D."/>
            <person name="Kronenberg Z."/>
            <person name="Li C."/>
            <person name="Domyan E.T."/>
            <person name="Pan H."/>
            <person name="Campbell M."/>
            <person name="Tan H."/>
            <person name="Huff C.D."/>
            <person name="Hu H."/>
            <person name="Vickrey A.I."/>
            <person name="Nielsen S.C."/>
            <person name="Stringham S.A."/>
            <person name="Hu H."/>
            <person name="Willerslev E."/>
            <person name="Gilbert M.T."/>
            <person name="Yandell M."/>
            <person name="Zhang G."/>
            <person name="Wang J."/>
        </authorList>
    </citation>
    <scope>NUCLEOTIDE SEQUENCE [LARGE SCALE GENOMIC DNA]</scope>
    <source>
        <tissue evidence="6">Blood</tissue>
    </source>
</reference>
<name>A0A2I0MH18_COLLI</name>
<dbReference type="GO" id="GO:0008009">
    <property type="term" value="F:chemokine activity"/>
    <property type="evidence" value="ECO:0007669"/>
    <property type="project" value="InterPro"/>
</dbReference>
<evidence type="ECO:0000313" key="6">
    <source>
        <dbReference type="EMBL" id="PKK28973.1"/>
    </source>
</evidence>
<dbReference type="CDD" id="cd00273">
    <property type="entry name" value="Chemokine_CXC"/>
    <property type="match status" value="1"/>
</dbReference>
<dbReference type="GO" id="GO:0006955">
    <property type="term" value="P:immune response"/>
    <property type="evidence" value="ECO:0007669"/>
    <property type="project" value="InterPro"/>
</dbReference>
<feature type="domain" description="Chemokine interleukin-8-like" evidence="5">
    <location>
        <begin position="83"/>
        <end position="144"/>
    </location>
</feature>
<gene>
    <name evidence="6" type="ORF">A306_00006909</name>
</gene>
<dbReference type="Gene3D" id="2.40.50.40">
    <property type="match status" value="1"/>
</dbReference>
<sequence length="156" mass="16886">MIDSITTKMGRPRQYINQAGAKAPALATLRAVGAHLSTETDPVDTRKKHSCIMMCKAAAAALTLLLISVLGTKGKALTRSVIELRCQCISTHSKFIHPKFIHNVNLIPSGPHCKNLEVIATLTDGREVCLEPTAPWVKLIIKAILDKPNAKPETVS</sequence>
<evidence type="ECO:0000256" key="4">
    <source>
        <dbReference type="ARBA" id="ARBA00022525"/>
    </source>
</evidence>
<accession>A0A2I0MH18</accession>
<dbReference type="InterPro" id="IPR001089">
    <property type="entry name" value="Chemokine_CXC"/>
</dbReference>